<gene>
    <name evidence="4" type="ORF">HUE56_07525</name>
</gene>
<dbReference type="Pfam" id="PF02195">
    <property type="entry name" value="ParB_N"/>
    <property type="match status" value="1"/>
</dbReference>
<proteinExistence type="inferred from homology"/>
<dbReference type="GO" id="GO:0003677">
    <property type="term" value="F:DNA binding"/>
    <property type="evidence" value="ECO:0007669"/>
    <property type="project" value="InterPro"/>
</dbReference>
<keyword evidence="5" id="KW-1185">Reference proteome</keyword>
<dbReference type="RefSeq" id="WP_149199717.1">
    <property type="nucleotide sequence ID" value="NZ_BSOV01000035.1"/>
</dbReference>
<evidence type="ECO:0000313" key="5">
    <source>
        <dbReference type="Proteomes" id="UP000509702"/>
    </source>
</evidence>
<dbReference type="InterPro" id="IPR003115">
    <property type="entry name" value="ParB_N"/>
</dbReference>
<dbReference type="EMBL" id="CP054618">
    <property type="protein sequence ID" value="QKS50388.1"/>
    <property type="molecule type" value="Genomic_DNA"/>
</dbReference>
<dbReference type="Proteomes" id="UP000509702">
    <property type="component" value="Plasmid unnamed4"/>
</dbReference>
<feature type="domain" description="ParB-like N-terminal" evidence="3">
    <location>
        <begin position="10"/>
        <end position="98"/>
    </location>
</feature>
<name>A0A6N1AH05_9PROT</name>
<accession>A0A6N1AH05</accession>
<evidence type="ECO:0000256" key="1">
    <source>
        <dbReference type="ARBA" id="ARBA00006295"/>
    </source>
</evidence>
<dbReference type="InterPro" id="IPR041468">
    <property type="entry name" value="HTH_ParB/Spo0J"/>
</dbReference>
<dbReference type="Gene3D" id="3.90.1530.30">
    <property type="match status" value="1"/>
</dbReference>
<keyword evidence="2" id="KW-0159">Chromosome partition</keyword>
<evidence type="ECO:0000259" key="3">
    <source>
        <dbReference type="SMART" id="SM00470"/>
    </source>
</evidence>
<dbReference type="SUPFAM" id="SSF110849">
    <property type="entry name" value="ParB/Sulfiredoxin"/>
    <property type="match status" value="1"/>
</dbReference>
<geneLocation type="plasmid" evidence="4 5">
    <name>unnamed4</name>
</geneLocation>
<dbReference type="KEGG" id="aoz:HUE56_07525"/>
<dbReference type="OrthoDB" id="7812516at2"/>
<sequence length="280" mass="30262">MSLATMGDVACIAVAAITVPDSHARRRIDDEEVESLARSIEEIGLLQPVVVRPLGSGRYELLAGARRLRAVQALGRVGVPAVAVSNESAAVLSLVENTQRQGLDALELAEALQRLVERDWGREALARLVGRSTSWVGDLLSLNRLPDWIKAEYPKVRRVVSRSLLVEIARVRDAEAQAALWREAKGGALTVRQARRMRREALPALPRALSAVRRCARQLDRIDAAPDLAETDRSALLALRDRIDALLGAGQAGVVQDDAARDALVSGRAAEALPFVGQTS</sequence>
<dbReference type="InterPro" id="IPR036086">
    <property type="entry name" value="ParB/Sulfiredoxin_sf"/>
</dbReference>
<evidence type="ECO:0000256" key="2">
    <source>
        <dbReference type="ARBA" id="ARBA00022829"/>
    </source>
</evidence>
<dbReference type="PANTHER" id="PTHR33375">
    <property type="entry name" value="CHROMOSOME-PARTITIONING PROTEIN PARB-RELATED"/>
    <property type="match status" value="1"/>
</dbReference>
<dbReference type="GO" id="GO:0007059">
    <property type="term" value="P:chromosome segregation"/>
    <property type="evidence" value="ECO:0007669"/>
    <property type="project" value="UniProtKB-KW"/>
</dbReference>
<organism evidence="4 5">
    <name type="scientific">Azospirillum oryzae</name>
    <dbReference type="NCBI Taxonomy" id="286727"/>
    <lineage>
        <taxon>Bacteria</taxon>
        <taxon>Pseudomonadati</taxon>
        <taxon>Pseudomonadota</taxon>
        <taxon>Alphaproteobacteria</taxon>
        <taxon>Rhodospirillales</taxon>
        <taxon>Azospirillaceae</taxon>
        <taxon>Azospirillum</taxon>
    </lineage>
</organism>
<protein>
    <submittedName>
        <fullName evidence="4">ParB/RepB/Spo0J family partition protein</fullName>
    </submittedName>
</protein>
<comment type="similarity">
    <text evidence="1">Belongs to the ParB family.</text>
</comment>
<dbReference type="SMART" id="SM00470">
    <property type="entry name" value="ParB"/>
    <property type="match status" value="1"/>
</dbReference>
<dbReference type="InterPro" id="IPR004437">
    <property type="entry name" value="ParB/RepB/Spo0J"/>
</dbReference>
<keyword evidence="4" id="KW-0614">Plasmid</keyword>
<dbReference type="NCBIfam" id="TIGR00180">
    <property type="entry name" value="parB_part"/>
    <property type="match status" value="1"/>
</dbReference>
<dbReference type="GO" id="GO:0005694">
    <property type="term" value="C:chromosome"/>
    <property type="evidence" value="ECO:0007669"/>
    <property type="project" value="TreeGrafter"/>
</dbReference>
<dbReference type="InterPro" id="IPR050336">
    <property type="entry name" value="Chromosome_partition/occlusion"/>
</dbReference>
<dbReference type="Pfam" id="PF17762">
    <property type="entry name" value="HTH_ParB"/>
    <property type="match status" value="1"/>
</dbReference>
<dbReference type="Gene3D" id="1.10.10.2830">
    <property type="match status" value="1"/>
</dbReference>
<evidence type="ECO:0000313" key="4">
    <source>
        <dbReference type="EMBL" id="QKS50388.1"/>
    </source>
</evidence>
<dbReference type="AlphaFoldDB" id="A0A6N1AH05"/>
<dbReference type="PANTHER" id="PTHR33375:SF1">
    <property type="entry name" value="CHROMOSOME-PARTITIONING PROTEIN PARB-RELATED"/>
    <property type="match status" value="1"/>
</dbReference>
<reference evidence="4 5" key="1">
    <citation type="submission" date="2020-06" db="EMBL/GenBank/DDBJ databases">
        <title>Complete genome of Azosprillum oryzae KACC14407.</title>
        <authorList>
            <person name="Kim M."/>
            <person name="Park Y.-J."/>
            <person name="Shin J.-H."/>
        </authorList>
    </citation>
    <scope>NUCLEOTIDE SEQUENCE [LARGE SCALE GENOMIC DNA]</scope>
    <source>
        <strain evidence="4 5">KACC 14407</strain>
        <plasmid evidence="4 5">unnamed4</plasmid>
    </source>
</reference>